<dbReference type="PANTHER" id="PTHR19134">
    <property type="entry name" value="RECEPTOR-TYPE TYROSINE-PROTEIN PHOSPHATASE"/>
    <property type="match status" value="1"/>
</dbReference>
<dbReference type="AlphaFoldDB" id="A0A8S1D830"/>
<dbReference type="OrthoDB" id="6108687at2759"/>
<dbReference type="EMBL" id="CADEPI010000163">
    <property type="protein sequence ID" value="CAB3378407.1"/>
    <property type="molecule type" value="Genomic_DNA"/>
</dbReference>
<dbReference type="Gene3D" id="2.170.300.10">
    <property type="entry name" value="Tie2 ligand-binding domain superfamily"/>
    <property type="match status" value="1"/>
</dbReference>
<dbReference type="Pfam" id="PF00102">
    <property type="entry name" value="Y_phosphatase"/>
    <property type="match status" value="2"/>
</dbReference>
<dbReference type="InterPro" id="IPR000387">
    <property type="entry name" value="Tyr_Pase_dom"/>
</dbReference>
<dbReference type="InterPro" id="IPR029021">
    <property type="entry name" value="Prot-tyrosine_phosphatase-like"/>
</dbReference>
<dbReference type="Gene3D" id="3.90.190.10">
    <property type="entry name" value="Protein tyrosine phosphatase superfamily"/>
    <property type="match status" value="2"/>
</dbReference>
<feature type="domain" description="Tyrosine-protein phosphatase" evidence="6">
    <location>
        <begin position="709"/>
        <end position="898"/>
    </location>
</feature>
<evidence type="ECO:0000259" key="6">
    <source>
        <dbReference type="PROSITE" id="PS50055"/>
    </source>
</evidence>
<keyword evidence="3" id="KW-0378">Hydrolase</keyword>
<evidence type="ECO:0000256" key="1">
    <source>
        <dbReference type="ARBA" id="ARBA00009580"/>
    </source>
</evidence>
<keyword evidence="5" id="KW-1133">Transmembrane helix</keyword>
<dbReference type="Proteomes" id="UP000494165">
    <property type="component" value="Unassembled WGS sequence"/>
</dbReference>
<dbReference type="GO" id="GO:0004725">
    <property type="term" value="F:protein tyrosine phosphatase activity"/>
    <property type="evidence" value="ECO:0007669"/>
    <property type="project" value="UniProtKB-EC"/>
</dbReference>
<organism evidence="8 9">
    <name type="scientific">Cloeon dipterum</name>
    <dbReference type="NCBI Taxonomy" id="197152"/>
    <lineage>
        <taxon>Eukaryota</taxon>
        <taxon>Metazoa</taxon>
        <taxon>Ecdysozoa</taxon>
        <taxon>Arthropoda</taxon>
        <taxon>Hexapoda</taxon>
        <taxon>Insecta</taxon>
        <taxon>Pterygota</taxon>
        <taxon>Palaeoptera</taxon>
        <taxon>Ephemeroptera</taxon>
        <taxon>Pisciforma</taxon>
        <taxon>Baetidae</taxon>
        <taxon>Cloeon</taxon>
    </lineage>
</organism>
<dbReference type="SUPFAM" id="SSF52799">
    <property type="entry name" value="(Phosphotyrosine protein) phosphatases II"/>
    <property type="match status" value="2"/>
</dbReference>
<keyword evidence="5" id="KW-0812">Transmembrane</keyword>
<accession>A0A8S1D830</accession>
<dbReference type="EC" id="3.1.3.48" evidence="2"/>
<evidence type="ECO:0000256" key="5">
    <source>
        <dbReference type="SAM" id="Phobius"/>
    </source>
</evidence>
<feature type="transmembrane region" description="Helical" evidence="5">
    <location>
        <begin position="621"/>
        <end position="645"/>
    </location>
</feature>
<name>A0A8S1D830_9INSE</name>
<dbReference type="PROSITE" id="PS50055">
    <property type="entry name" value="TYR_PHOSPHATASE_PTP"/>
    <property type="match status" value="1"/>
</dbReference>
<gene>
    <name evidence="8" type="ORF">CLODIP_2_CD09860</name>
</gene>
<proteinExistence type="inferred from homology"/>
<dbReference type="SMART" id="SM00194">
    <property type="entry name" value="PTPc"/>
    <property type="match status" value="1"/>
</dbReference>
<evidence type="ECO:0000256" key="3">
    <source>
        <dbReference type="ARBA" id="ARBA00022801"/>
    </source>
</evidence>
<dbReference type="PROSITE" id="PS00383">
    <property type="entry name" value="TYR_PHOSPHATASE_1"/>
    <property type="match status" value="1"/>
</dbReference>
<keyword evidence="4" id="KW-0904">Protein phosphatase</keyword>
<evidence type="ECO:0000313" key="9">
    <source>
        <dbReference type="Proteomes" id="UP000494165"/>
    </source>
</evidence>
<sequence>MKLKLNESSSKFCVDVVYLSTQRSQEMEKLLSLELRDANGKLKYNKSITSKNNSSWTVQRFRSNRMKLANGSTIILTAHVESLVIGGVKFCKEGDLIFKHNMRNPNGCHLLEKTTEEPDTSLLNEKFNSILFTECKAFKGNCSGLELCKNESRECECFAGFQRSVAGTCTTGCKDRNLGVYCSSVSTKKCTEDKINHTDGNCLLGCADGFLPPQCETGLDHQGADEYLFEIRRGGNLEACVLDELTLAFVPDKIENNSNSMSVNIKDLNGNAIALSEFDCNLLRENGCNSWKLTEFELFNGSNSFPIITDYRWSDLPKNAILSDGKKWVHATLEISFNNTNKNNSLVLGDTTKIRYFPTSDETKGTEYFVSYRTNDEGFFKQHTYDALRSLKSNSSMEVKLNDSSSSAFCVDVVYLSNKHLHGNATLFSLELKDENGTSKYKESVASKDSFEWTTARFRSDNISLEKDTTLTLNAHVESLVIGGVKFCKEGDLIFEPIVKNPKSCHSVATKAKNEKQETDEKFNSRLLTLISDCNLFDKNCAGLKVCKNQNNKSCCTCFAGFKGDNCQNRCQGKNFGVNCSLESTKKCLNDSINHVNGNCSLGCADGFLPPQCEKADKQSVLLLILIIMPLNSVLLASIGAWIYFKKCRKRQQTFPEATVHFTKASETCTAKIAPLVEENRGDEPIYDVPFNASQVEQYLQSAFKDNFLQEQFKKFPRGQTQPWDVGTKPENTKKNRYNNLAAYDSSRVKLHFLSGDENSDYINANYVDEHERPKAYIASQGPMANTVDDFWRMVWQEQVTLIVMVTNLTEEDKVKCEKYWPDACQESKFGLFFEKTKKLVQQLHFTNWPSHGVPLYPQSIAIFMEKITHRNELAPILVHCSAGVGRTGTVILIDTCLRMKQFEFVHLVLWESILNPKFEINCENFSEEYKLLTLKSNKKMKENLNILTEICNKDFQRAEKVAEIEANKCRYPEIISTSSSIISLFPYGDVTTMNFINAVIVDGYNIGRSNSLLLKCP</sequence>
<protein>
    <recommendedName>
        <fullName evidence="2">protein-tyrosine-phosphatase</fullName>
        <ecNumber evidence="2">3.1.3.48</ecNumber>
    </recommendedName>
</protein>
<dbReference type="PANTHER" id="PTHR19134:SF562">
    <property type="entry name" value="PROTEIN-TYROSINE-PHOSPHATASE"/>
    <property type="match status" value="1"/>
</dbReference>
<evidence type="ECO:0000313" key="8">
    <source>
        <dbReference type="EMBL" id="CAB3378407.1"/>
    </source>
</evidence>
<comment type="caution">
    <text evidence="8">The sequence shown here is derived from an EMBL/GenBank/DDBJ whole genome shotgun (WGS) entry which is preliminary data.</text>
</comment>
<keyword evidence="5" id="KW-0472">Membrane</keyword>
<dbReference type="InterPro" id="IPR016130">
    <property type="entry name" value="Tyr_Pase_AS"/>
</dbReference>
<dbReference type="PROSITE" id="PS00022">
    <property type="entry name" value="EGF_1"/>
    <property type="match status" value="1"/>
</dbReference>
<evidence type="ECO:0000256" key="4">
    <source>
        <dbReference type="ARBA" id="ARBA00022912"/>
    </source>
</evidence>
<evidence type="ECO:0000259" key="7">
    <source>
        <dbReference type="PROSITE" id="PS50056"/>
    </source>
</evidence>
<dbReference type="PRINTS" id="PR00700">
    <property type="entry name" value="PRTYPHPHTASE"/>
</dbReference>
<comment type="similarity">
    <text evidence="1">Belongs to the protein-tyrosine phosphatase family.</text>
</comment>
<dbReference type="InterPro" id="IPR009030">
    <property type="entry name" value="Growth_fac_rcpt_cys_sf"/>
</dbReference>
<dbReference type="InterPro" id="IPR000242">
    <property type="entry name" value="PTP_cat"/>
</dbReference>
<dbReference type="InterPro" id="IPR000742">
    <property type="entry name" value="EGF"/>
</dbReference>
<dbReference type="GO" id="GO:0008045">
    <property type="term" value="P:motor neuron axon guidance"/>
    <property type="evidence" value="ECO:0007669"/>
    <property type="project" value="TreeGrafter"/>
</dbReference>
<dbReference type="PROSITE" id="PS50056">
    <property type="entry name" value="TYR_PHOSPHATASE_2"/>
    <property type="match status" value="1"/>
</dbReference>
<evidence type="ECO:0000256" key="2">
    <source>
        <dbReference type="ARBA" id="ARBA00013064"/>
    </source>
</evidence>
<keyword evidence="9" id="KW-1185">Reference proteome</keyword>
<dbReference type="SMART" id="SM00404">
    <property type="entry name" value="PTPc_motif"/>
    <property type="match status" value="1"/>
</dbReference>
<dbReference type="InterPro" id="IPR003595">
    <property type="entry name" value="Tyr_Pase_cat"/>
</dbReference>
<dbReference type="InterPro" id="IPR050348">
    <property type="entry name" value="Protein-Tyr_Phosphatase"/>
</dbReference>
<feature type="domain" description="Tyrosine specific protein phosphatases" evidence="7">
    <location>
        <begin position="862"/>
        <end position="895"/>
    </location>
</feature>
<reference evidence="8 9" key="1">
    <citation type="submission" date="2020-04" db="EMBL/GenBank/DDBJ databases">
        <authorList>
            <person name="Alioto T."/>
            <person name="Alioto T."/>
            <person name="Gomez Garrido J."/>
        </authorList>
    </citation>
    <scope>NUCLEOTIDE SEQUENCE [LARGE SCALE GENOMIC DNA]</scope>
</reference>
<dbReference type="SUPFAM" id="SSF57184">
    <property type="entry name" value="Growth factor receptor domain"/>
    <property type="match status" value="1"/>
</dbReference>